<name>A0A068Y0V6_ECHMU</name>
<gene>
    <name evidence="1" type="ORF">EmuJ_000572600</name>
</gene>
<reference evidence="1" key="2">
    <citation type="submission" date="2015-11" db="EMBL/GenBank/DDBJ databases">
        <authorList>
            <person name="Zhang Y."/>
            <person name="Guo Z."/>
        </authorList>
    </citation>
    <scope>NUCLEOTIDE SEQUENCE</scope>
</reference>
<keyword evidence="2" id="KW-1185">Reference proteome</keyword>
<dbReference type="AlphaFoldDB" id="A0A068Y0V6"/>
<evidence type="ECO:0000313" key="2">
    <source>
        <dbReference type="Proteomes" id="UP000017246"/>
    </source>
</evidence>
<sequence length="214" mass="24458">MGVAVSSAKRAVRNWNATNRAIRYLEKTETKRKAALNGLRVEKNSNEYEMTLVERDAQLEGRVTSFDITSERIKKSILPEGFDYVPKSSRKLPQRFEGGSPLPAPHFDFGFAIPEVIPKGKITMRQAINMIKSYQLREKTVPQLADEYDLDMASVCKYFALFERDASNVWVPPTESKDKKALLDAPIYQEDERLIDEGASRYTRLHKLQSPSKQ</sequence>
<keyword evidence="1" id="KW-0032">Aminotransferase</keyword>
<protein>
    <submittedName>
        <fullName evidence="1">Aminotransferase class V pyridoxal phosphate binding site</fullName>
    </submittedName>
</protein>
<dbReference type="EMBL" id="LN902841">
    <property type="protein sequence ID" value="CDS38335.1"/>
    <property type="molecule type" value="Genomic_DNA"/>
</dbReference>
<dbReference type="eggNOG" id="ENOG502SYQ6">
    <property type="taxonomic scope" value="Eukaryota"/>
</dbReference>
<organism evidence="1 2">
    <name type="scientific">Echinococcus multilocularis</name>
    <name type="common">Fox tapeworm</name>
    <dbReference type="NCBI Taxonomy" id="6211"/>
    <lineage>
        <taxon>Eukaryota</taxon>
        <taxon>Metazoa</taxon>
        <taxon>Spiralia</taxon>
        <taxon>Lophotrochozoa</taxon>
        <taxon>Platyhelminthes</taxon>
        <taxon>Cestoda</taxon>
        <taxon>Eucestoda</taxon>
        <taxon>Cyclophyllidea</taxon>
        <taxon>Taeniidae</taxon>
        <taxon>Echinococcus</taxon>
    </lineage>
</organism>
<keyword evidence="1" id="KW-0808">Transferase</keyword>
<dbReference type="GO" id="GO:0005739">
    <property type="term" value="C:mitochondrion"/>
    <property type="evidence" value="ECO:0007669"/>
    <property type="project" value="TreeGrafter"/>
</dbReference>
<accession>A0A068Y0V6</accession>
<dbReference type="OrthoDB" id="6269138at2759"/>
<dbReference type="STRING" id="6211.A0A068Y0V6"/>
<dbReference type="OMA" id="KITMRQA"/>
<evidence type="ECO:0000313" key="1">
    <source>
        <dbReference type="EMBL" id="CDS38335.1"/>
    </source>
</evidence>
<dbReference type="InterPro" id="IPR009622">
    <property type="entry name" value="NDUFAF4"/>
</dbReference>
<dbReference type="GO" id="GO:0008483">
    <property type="term" value="F:transaminase activity"/>
    <property type="evidence" value="ECO:0007669"/>
    <property type="project" value="UniProtKB-KW"/>
</dbReference>
<reference evidence="1" key="1">
    <citation type="journal article" date="2013" name="Nature">
        <title>The genomes of four tapeworm species reveal adaptations to parasitism.</title>
        <authorList>
            <person name="Tsai I.J."/>
            <person name="Zarowiecki M."/>
            <person name="Holroyd N."/>
            <person name="Garciarrubio A."/>
            <person name="Sanchez-Flores A."/>
            <person name="Brooks K.L."/>
            <person name="Tracey A."/>
            <person name="Bobes R.J."/>
            <person name="Fragoso G."/>
            <person name="Sciutto E."/>
            <person name="Aslett M."/>
            <person name="Beasley H."/>
            <person name="Bennett H.M."/>
            <person name="Cai J."/>
            <person name="Camicia F."/>
            <person name="Clark R."/>
            <person name="Cucher M."/>
            <person name="De Silva N."/>
            <person name="Day T.A."/>
            <person name="Deplazes P."/>
            <person name="Estrada K."/>
            <person name="Fernandez C."/>
            <person name="Holland P.W."/>
            <person name="Hou J."/>
            <person name="Hu S."/>
            <person name="Huckvale T."/>
            <person name="Hung S.S."/>
            <person name="Kamenetzky L."/>
            <person name="Keane J.A."/>
            <person name="Kiss F."/>
            <person name="Koziol U."/>
            <person name="Lambert O."/>
            <person name="Liu K."/>
            <person name="Luo X."/>
            <person name="Luo Y."/>
            <person name="Macchiaroli N."/>
            <person name="Nichol S."/>
            <person name="Paps J."/>
            <person name="Parkinson J."/>
            <person name="Pouchkina-Stantcheva N."/>
            <person name="Riddiford N."/>
            <person name="Rosenzvit M."/>
            <person name="Salinas G."/>
            <person name="Wasmuth J.D."/>
            <person name="Zamanian M."/>
            <person name="Zheng Y."/>
            <person name="Cai X."/>
            <person name="Soberon X."/>
            <person name="Olson P.D."/>
            <person name="Laclette J.P."/>
            <person name="Brehm K."/>
            <person name="Berriman M."/>
            <person name="Garciarrubio A."/>
            <person name="Bobes R.J."/>
            <person name="Fragoso G."/>
            <person name="Sanchez-Flores A."/>
            <person name="Estrada K."/>
            <person name="Cevallos M.A."/>
            <person name="Morett E."/>
            <person name="Gonzalez V."/>
            <person name="Portillo T."/>
            <person name="Ochoa-Leyva A."/>
            <person name="Jose M.V."/>
            <person name="Sciutto E."/>
            <person name="Landa A."/>
            <person name="Jimenez L."/>
            <person name="Valdes V."/>
            <person name="Carrero J.C."/>
            <person name="Larralde C."/>
            <person name="Morales-Montor J."/>
            <person name="Limon-Lason J."/>
            <person name="Soberon X."/>
            <person name="Laclette J.P."/>
        </authorList>
    </citation>
    <scope>NUCLEOTIDE SEQUENCE [LARGE SCALE GENOMIC DNA]</scope>
</reference>
<dbReference type="Proteomes" id="UP000017246">
    <property type="component" value="Unassembled WGS sequence"/>
</dbReference>
<dbReference type="PANTHER" id="PTHR13338:SF4">
    <property type="entry name" value="NADH DEHYDROGENASE [UBIQUINONE] 1 ALPHA SUBCOMPLEX ASSEMBLY FACTOR 4"/>
    <property type="match status" value="1"/>
</dbReference>
<dbReference type="PANTHER" id="PTHR13338">
    <property type="entry name" value="UPF0240 PROTEIN"/>
    <property type="match status" value="1"/>
</dbReference>
<proteinExistence type="predicted"/>
<dbReference type="Pfam" id="PF06784">
    <property type="entry name" value="UPF0240"/>
    <property type="match status" value="1"/>
</dbReference>
<dbReference type="GO" id="GO:0032981">
    <property type="term" value="P:mitochondrial respiratory chain complex I assembly"/>
    <property type="evidence" value="ECO:0007669"/>
    <property type="project" value="InterPro"/>
</dbReference>